<evidence type="ECO:0000259" key="2">
    <source>
        <dbReference type="Pfam" id="PF04986"/>
    </source>
</evidence>
<dbReference type="Proteomes" id="UP000503004">
    <property type="component" value="Chromosome"/>
</dbReference>
<dbReference type="PANTHER" id="PTHR37023">
    <property type="entry name" value="TRANSPOSASE"/>
    <property type="match status" value="1"/>
</dbReference>
<feature type="compositionally biased region" description="Basic and acidic residues" evidence="1">
    <location>
        <begin position="461"/>
        <end position="471"/>
    </location>
</feature>
<proteinExistence type="predicted"/>
<evidence type="ECO:0000313" key="5">
    <source>
        <dbReference type="Proteomes" id="UP000503004"/>
    </source>
</evidence>
<feature type="domain" description="Transposase zinc-binding" evidence="3">
    <location>
        <begin position="51"/>
        <end position="130"/>
    </location>
</feature>
<dbReference type="GO" id="GO:0006313">
    <property type="term" value="P:DNA transposition"/>
    <property type="evidence" value="ECO:0007669"/>
    <property type="project" value="InterPro"/>
</dbReference>
<accession>A0A858QAN9</accession>
<evidence type="ECO:0000259" key="3">
    <source>
        <dbReference type="Pfam" id="PF14319"/>
    </source>
</evidence>
<dbReference type="AlphaFoldDB" id="A0A858QAN9"/>
<organism evidence="4 5">
    <name type="scientific">Methylococcus geothermalis</name>
    <dbReference type="NCBI Taxonomy" id="2681310"/>
    <lineage>
        <taxon>Bacteria</taxon>
        <taxon>Pseudomonadati</taxon>
        <taxon>Pseudomonadota</taxon>
        <taxon>Gammaproteobacteria</taxon>
        <taxon>Methylococcales</taxon>
        <taxon>Methylococcaceae</taxon>
        <taxon>Methylococcus</taxon>
    </lineage>
</organism>
<dbReference type="Pfam" id="PF14319">
    <property type="entry name" value="Zn_Tnp_IS91"/>
    <property type="match status" value="1"/>
</dbReference>
<gene>
    <name evidence="4" type="ORF">GNH96_13635</name>
</gene>
<feature type="domain" description="Transposase IS801/IS1294" evidence="2">
    <location>
        <begin position="174"/>
        <end position="347"/>
    </location>
</feature>
<dbReference type="Pfam" id="PF04986">
    <property type="entry name" value="Y2_Tnp"/>
    <property type="match status" value="1"/>
</dbReference>
<protein>
    <submittedName>
        <fullName evidence="4">IS91 family transposase</fullName>
    </submittedName>
</protein>
<dbReference type="GO" id="GO:0003677">
    <property type="term" value="F:DNA binding"/>
    <property type="evidence" value="ECO:0007669"/>
    <property type="project" value="InterPro"/>
</dbReference>
<dbReference type="InterPro" id="IPR007069">
    <property type="entry name" value="Transposase_32"/>
</dbReference>
<reference evidence="5" key="1">
    <citation type="submission" date="2019-12" db="EMBL/GenBank/DDBJ databases">
        <authorList>
            <person name="Awala S.I."/>
            <person name="Rhee S.K."/>
        </authorList>
    </citation>
    <scope>NUCLEOTIDE SEQUENCE [LARGE SCALE GENOMIC DNA]</scope>
    <source>
        <strain evidence="5">IM1</strain>
    </source>
</reference>
<evidence type="ECO:0000313" key="4">
    <source>
        <dbReference type="EMBL" id="QJD30900.1"/>
    </source>
</evidence>
<keyword evidence="5" id="KW-1185">Reference proteome</keyword>
<name>A0A858QAN9_9GAMM</name>
<dbReference type="GO" id="GO:0004803">
    <property type="term" value="F:transposase activity"/>
    <property type="evidence" value="ECO:0007669"/>
    <property type="project" value="InterPro"/>
</dbReference>
<sequence length="483" mass="54742">MSVCARDPPKLATRPAVYQPRRPERSVVYQVVQKNLETWLEMAHSGDGGEDSVPAYIEHEFRQYLTCGILANGFARARCDHCGHDYLVAFSCKGRGVCPSCNTRRMDETAAHLVDHVFPQVPVRQWVLSMPKRLRYFLHQDARLVNAVLRIFLAEVEAALRSCSLDAPGEARFGAVSFVHRFGSALNAHLHFHCCVVDEVFSTAEEAIRFHPAFLTDAAIARVQQQTRQRVLRLFQRRELLSPEAVETMQAWDHSGGFSLNAEVWVPSWDRAGLERLLRYCARPVFASDRLAWIEPDQRLIYHLPKPRPDGQTVLYLTPLEFMDRLAALVPPPRKHRHRYHGVLAPHAPLRPAVTAYAGLPLEVPLPSRPLQEDTRTPEEVAESQRHSPARYLWAALIARIYQVLPLLCPECGGEMRLIAFITEPAPVQRILLHIGEPAAPPPISPARSPPVMETFDWDQSADRDPERGEPAPEFEFDQTVSW</sequence>
<dbReference type="RefSeq" id="WP_169604177.1">
    <property type="nucleotide sequence ID" value="NZ_CP046565.1"/>
</dbReference>
<dbReference type="PANTHER" id="PTHR37023:SF1">
    <property type="entry name" value="ISSOD25 TRANSPOSASE TNPA_ISSOD25"/>
    <property type="match status" value="1"/>
</dbReference>
<dbReference type="KEGG" id="metu:GNH96_13635"/>
<feature type="region of interest" description="Disordered" evidence="1">
    <location>
        <begin position="442"/>
        <end position="483"/>
    </location>
</feature>
<dbReference type="EMBL" id="CP046565">
    <property type="protein sequence ID" value="QJD30900.1"/>
    <property type="molecule type" value="Genomic_DNA"/>
</dbReference>
<dbReference type="InterPro" id="IPR026889">
    <property type="entry name" value="Zn_Tnp"/>
</dbReference>
<evidence type="ECO:0000256" key="1">
    <source>
        <dbReference type="SAM" id="MobiDB-lite"/>
    </source>
</evidence>